<feature type="region of interest" description="Disordered" evidence="1">
    <location>
        <begin position="120"/>
        <end position="190"/>
    </location>
</feature>
<feature type="region of interest" description="Disordered" evidence="1">
    <location>
        <begin position="47"/>
        <end position="99"/>
    </location>
</feature>
<feature type="region of interest" description="Disordered" evidence="1">
    <location>
        <begin position="1"/>
        <end position="25"/>
    </location>
</feature>
<evidence type="ECO:0000313" key="2">
    <source>
        <dbReference type="EMBL" id="SEO43991.1"/>
    </source>
</evidence>
<protein>
    <submittedName>
        <fullName evidence="2">Uncharacterized protein</fullName>
    </submittedName>
</protein>
<name>A0A1H8PQF7_9EURY</name>
<feature type="compositionally biased region" description="Basic residues" evidence="1">
    <location>
        <begin position="73"/>
        <end position="84"/>
    </location>
</feature>
<gene>
    <name evidence="2" type="ORF">SAMN05216388_1012122</name>
</gene>
<feature type="compositionally biased region" description="Basic and acidic residues" evidence="1">
    <location>
        <begin position="85"/>
        <end position="96"/>
    </location>
</feature>
<organism evidence="2 3">
    <name type="scientific">Halorientalis persicus</name>
    <dbReference type="NCBI Taxonomy" id="1367881"/>
    <lineage>
        <taxon>Archaea</taxon>
        <taxon>Methanobacteriati</taxon>
        <taxon>Methanobacteriota</taxon>
        <taxon>Stenosarchaea group</taxon>
        <taxon>Halobacteria</taxon>
        <taxon>Halobacteriales</taxon>
        <taxon>Haloarculaceae</taxon>
        <taxon>Halorientalis</taxon>
    </lineage>
</organism>
<dbReference type="Proteomes" id="UP000198775">
    <property type="component" value="Unassembled WGS sequence"/>
</dbReference>
<sequence length="243" mass="27554">MRFDPRERRARHQQHGQEDDQWHVVRTARSPRVFARGHPLVVHLHRQDHGTERDHHHREQGVRPPGQQSPDRHQRRDRRSRRNRQREGRYVTDRSRPAVGFGLDRGVTLVVVGQSTVDAERPPTVPTVVGVRHGSLTRRTDNPHTSANSKGRTSNLPPTFLLRRVPRRARHRSSQKAGPKTGASASRRSRRTALAPLARTLASVLPVHFRLQVPILGHPLGVGEKRDLASLGPVNRRAERAGC</sequence>
<keyword evidence="3" id="KW-1185">Reference proteome</keyword>
<proteinExistence type="predicted"/>
<reference evidence="3" key="1">
    <citation type="submission" date="2016-10" db="EMBL/GenBank/DDBJ databases">
        <authorList>
            <person name="Varghese N."/>
            <person name="Submissions S."/>
        </authorList>
    </citation>
    <scope>NUCLEOTIDE SEQUENCE [LARGE SCALE GENOMIC DNA]</scope>
    <source>
        <strain evidence="3">IBRC-M 10043</strain>
    </source>
</reference>
<dbReference type="EMBL" id="FOCX01000012">
    <property type="protein sequence ID" value="SEO43991.1"/>
    <property type="molecule type" value="Genomic_DNA"/>
</dbReference>
<accession>A0A1H8PQF7</accession>
<evidence type="ECO:0000256" key="1">
    <source>
        <dbReference type="SAM" id="MobiDB-lite"/>
    </source>
</evidence>
<dbReference type="AlphaFoldDB" id="A0A1H8PQF7"/>
<feature type="compositionally biased region" description="Basic residues" evidence="1">
    <location>
        <begin position="164"/>
        <end position="174"/>
    </location>
</feature>
<feature type="compositionally biased region" description="Polar residues" evidence="1">
    <location>
        <begin position="143"/>
        <end position="157"/>
    </location>
</feature>
<evidence type="ECO:0000313" key="3">
    <source>
        <dbReference type="Proteomes" id="UP000198775"/>
    </source>
</evidence>
<feature type="compositionally biased region" description="Basic and acidic residues" evidence="1">
    <location>
        <begin position="47"/>
        <end position="61"/>
    </location>
</feature>